<feature type="region of interest" description="Disordered" evidence="12">
    <location>
        <begin position="435"/>
        <end position="491"/>
    </location>
</feature>
<gene>
    <name evidence="13" type="ORF">U0070_017512</name>
</gene>
<accession>A0AAW0HWN3</accession>
<evidence type="ECO:0000256" key="4">
    <source>
        <dbReference type="ARBA" id="ARBA00022737"/>
    </source>
</evidence>
<dbReference type="Gene3D" id="1.20.5.190">
    <property type="match status" value="1"/>
</dbReference>
<evidence type="ECO:0000256" key="8">
    <source>
        <dbReference type="ARBA" id="ARBA00056481"/>
    </source>
</evidence>
<evidence type="ECO:0000256" key="6">
    <source>
        <dbReference type="ARBA" id="ARBA00023136"/>
    </source>
</evidence>
<organism evidence="13 14">
    <name type="scientific">Myodes glareolus</name>
    <name type="common">Bank vole</name>
    <name type="synonym">Clethrionomys glareolus</name>
    <dbReference type="NCBI Taxonomy" id="447135"/>
    <lineage>
        <taxon>Eukaryota</taxon>
        <taxon>Metazoa</taxon>
        <taxon>Chordata</taxon>
        <taxon>Craniata</taxon>
        <taxon>Vertebrata</taxon>
        <taxon>Euteleostomi</taxon>
        <taxon>Mammalia</taxon>
        <taxon>Eutheria</taxon>
        <taxon>Euarchontoglires</taxon>
        <taxon>Glires</taxon>
        <taxon>Rodentia</taxon>
        <taxon>Myomorpha</taxon>
        <taxon>Muroidea</taxon>
        <taxon>Cricetidae</taxon>
        <taxon>Arvicolinae</taxon>
        <taxon>Myodes</taxon>
    </lineage>
</organism>
<evidence type="ECO:0000256" key="2">
    <source>
        <dbReference type="ARBA" id="ARBA00022475"/>
    </source>
</evidence>
<feature type="compositionally biased region" description="Low complexity" evidence="12">
    <location>
        <begin position="37"/>
        <end position="49"/>
    </location>
</feature>
<dbReference type="FunFam" id="1.20.5.190:FF:000025">
    <property type="entry name" value="IQ motif containing E"/>
    <property type="match status" value="1"/>
</dbReference>
<keyword evidence="2" id="KW-1003">Cell membrane</keyword>
<dbReference type="GO" id="GO:0060170">
    <property type="term" value="C:ciliary membrane"/>
    <property type="evidence" value="ECO:0007669"/>
    <property type="project" value="UniProtKB-SubCell"/>
</dbReference>
<feature type="region of interest" description="Disordered" evidence="12">
    <location>
        <begin position="831"/>
        <end position="884"/>
    </location>
</feature>
<feature type="compositionally biased region" description="Polar residues" evidence="12">
    <location>
        <begin position="832"/>
        <end position="843"/>
    </location>
</feature>
<evidence type="ECO:0000256" key="12">
    <source>
        <dbReference type="SAM" id="MobiDB-lite"/>
    </source>
</evidence>
<dbReference type="InterPro" id="IPR052318">
    <property type="entry name" value="CellDiv_DevSignal_Domain"/>
</dbReference>
<evidence type="ECO:0000256" key="10">
    <source>
        <dbReference type="ARBA" id="ARBA00070685"/>
    </source>
</evidence>
<comment type="subcellular location">
    <subcellularLocation>
        <location evidence="1">Cell projection</location>
        <location evidence="1">Cilium membrane</location>
        <topology evidence="1">Peripheral membrane protein</topology>
        <orientation evidence="1">Cytoplasmic side</orientation>
    </subcellularLocation>
</comment>
<dbReference type="InterPro" id="IPR027417">
    <property type="entry name" value="P-loop_NTPase"/>
</dbReference>
<feature type="region of interest" description="Disordered" evidence="12">
    <location>
        <begin position="783"/>
        <end position="812"/>
    </location>
</feature>
<evidence type="ECO:0000313" key="13">
    <source>
        <dbReference type="EMBL" id="KAK7806520.1"/>
    </source>
</evidence>
<comment type="caution">
    <text evidence="13">The sequence shown here is derived from an EMBL/GenBank/DDBJ whole genome shotgun (WGS) entry which is preliminary data.</text>
</comment>
<sequence>MSLGTADLASETGDDSLSAITFDSDFETKTKRKGCQKPPSTSPKSPYYSKPKKVTSWRSLKTAGNMPLSSRMSLTPQKLWLGTSKHGSVTQPLSSTLTSEHAWTHPPSCTPDHLTEAVRAKRADLRRSGSHGHVSGTSVYREKEDMYDEIIELKKGSDFVRTLAEKRPDTGWVITGLKQRIFRLEQQCKEKDNTIKKQYFSSASYSPAPTPVRMTVTSDVQCEHSESGFQGLSAYTMLLSPPPPPPPRRPSADGLWAHEGSGRGHPGGHLSGVIVPEVWIHMVKANVGLPVAVPSLTSGSASSSACPLGASPTMLTLNLGFSKLQTDMKTTNLEEMRIAMETYYEEIHRLQTLLASTDATGKRPIVEKKLGMKRQKKMSSALLNLTRSVQELTEENQSLKEDLDRMLSNSPTVSKIKGYTDWSKPRLLRRIAELEKKVSSSESPKLPTSELVKPNPLVHSSSNISVQKQSKGDQPKEHQPKGDLSEDQEHLQGTLKTLKGERSALQAQLAEKDMEMNKLLQAKIDLEKELEIAREGVKQRREQEQALREEIEALTNKCQELEEAKRQERETTVAVTPEAHPELRSPSPCSRHSKPDSDNEPDSPTSAGEGAGCESPTPCTEERREAAVRTLQARWKAHRHKKRKAALDEAATVLQAAFRGHLARSKLLCNKAPDSKSLSLPGLPSLPNQLQSSPTSRVPSPIFQPEDSPAQEEAITVIQSILRGYLAQARFIANCCRGLVASAQREAVSTTPSGSASPPSLAASSGTIRVGLCPKEELREIAAAGPASSQSSVPDSPQGGHWDCPSPSSLEAVPRSSVTDVLCLDVCEERSSSAGSAQPSLVASSPPGLQPTESPPPEEDDCSDDSDDIIFSPFLPRKKSPSPF</sequence>
<protein>
    <recommendedName>
        <fullName evidence="10">IQ domain-containing protein E</fullName>
    </recommendedName>
</protein>
<name>A0AAW0HWN3_MYOGA</name>
<reference evidence="13 14" key="1">
    <citation type="journal article" date="2023" name="bioRxiv">
        <title>Conserved and derived expression patterns and positive selection on dental genes reveal complex evolutionary context of ever-growing rodent molars.</title>
        <authorList>
            <person name="Calamari Z.T."/>
            <person name="Song A."/>
            <person name="Cohen E."/>
            <person name="Akter M."/>
            <person name="Roy R.D."/>
            <person name="Hallikas O."/>
            <person name="Christensen M.M."/>
            <person name="Li P."/>
            <person name="Marangoni P."/>
            <person name="Jernvall J."/>
            <person name="Klein O.D."/>
        </authorList>
    </citation>
    <scope>NUCLEOTIDE SEQUENCE [LARGE SCALE GENOMIC DNA]</scope>
    <source>
        <strain evidence="13">V071</strain>
    </source>
</reference>
<proteinExistence type="predicted"/>
<keyword evidence="14" id="KW-1185">Reference proteome</keyword>
<feature type="compositionally biased region" description="Polar residues" evidence="12">
    <location>
        <begin position="458"/>
        <end position="469"/>
    </location>
</feature>
<keyword evidence="6" id="KW-0472">Membrane</keyword>
<evidence type="ECO:0000256" key="3">
    <source>
        <dbReference type="ARBA" id="ARBA00022553"/>
    </source>
</evidence>
<feature type="coiled-coil region" evidence="11">
    <location>
        <begin position="382"/>
        <end position="409"/>
    </location>
</feature>
<evidence type="ECO:0000256" key="7">
    <source>
        <dbReference type="ARBA" id="ARBA00023273"/>
    </source>
</evidence>
<feature type="region of interest" description="Disordered" evidence="12">
    <location>
        <begin position="28"/>
        <end position="56"/>
    </location>
</feature>
<evidence type="ECO:0000256" key="1">
    <source>
        <dbReference type="ARBA" id="ARBA00004522"/>
    </source>
</evidence>
<dbReference type="PROSITE" id="PS50096">
    <property type="entry name" value="IQ"/>
    <property type="match status" value="2"/>
</dbReference>
<feature type="compositionally biased region" description="Acidic residues" evidence="12">
    <location>
        <begin position="856"/>
        <end position="868"/>
    </location>
</feature>
<comment type="subunit">
    <text evidence="9">Component of the EvC complex composed of EFCAB7, IQCE, EVC2 and EVC; built from two subcomplexes, EVC2:EVC and EFCAB7:IQCE. Interacts (via N-terminus) with EFCAB7 (via EF-hands 1 and 2); this interaction anchors the EVC-EVC2 complex in a signaling microdomain at the base of cilia and stimulates the Hedgehog (Hh) pathway. Interacts with EVC2 (via N-terminal end). Interacts with EVC.</text>
</comment>
<feature type="region of interest" description="Disordered" evidence="12">
    <location>
        <begin position="678"/>
        <end position="707"/>
    </location>
</feature>
<dbReference type="Pfam" id="PF00612">
    <property type="entry name" value="IQ"/>
    <property type="match status" value="2"/>
</dbReference>
<dbReference type="InterPro" id="IPR000048">
    <property type="entry name" value="IQ_motif_EF-hand-BS"/>
</dbReference>
<dbReference type="PANTHER" id="PTHR22590">
    <property type="entry name" value="MYOSIN MOTOR DOMAIN-CONTAINING PROTEIN"/>
    <property type="match status" value="1"/>
</dbReference>
<dbReference type="CDD" id="cd23767">
    <property type="entry name" value="IQCD"/>
    <property type="match status" value="1"/>
</dbReference>
<feature type="region of interest" description="Disordered" evidence="12">
    <location>
        <begin position="562"/>
        <end position="626"/>
    </location>
</feature>
<feature type="compositionally biased region" description="Low complexity" evidence="12">
    <location>
        <begin position="678"/>
        <end position="696"/>
    </location>
</feature>
<dbReference type="SUPFAM" id="SSF52540">
    <property type="entry name" value="P-loop containing nucleoside triphosphate hydrolases"/>
    <property type="match status" value="1"/>
</dbReference>
<keyword evidence="3" id="KW-0597">Phosphoprotein</keyword>
<evidence type="ECO:0000256" key="5">
    <source>
        <dbReference type="ARBA" id="ARBA00023054"/>
    </source>
</evidence>
<keyword evidence="5 11" id="KW-0175">Coiled coil</keyword>
<evidence type="ECO:0000256" key="9">
    <source>
        <dbReference type="ARBA" id="ARBA00064910"/>
    </source>
</evidence>
<dbReference type="PANTHER" id="PTHR22590:SF3">
    <property type="entry name" value="IQ DOMAIN-CONTAINING PROTEIN E"/>
    <property type="match status" value="1"/>
</dbReference>
<keyword evidence="4" id="KW-0677">Repeat</keyword>
<comment type="function">
    <text evidence="8">Component of the EvC complex that positively regulates ciliary Hedgehog (Hh) signaling. Required for proper limb morphogenesis.</text>
</comment>
<keyword evidence="7" id="KW-0966">Cell projection</keyword>
<dbReference type="SMART" id="SM00015">
    <property type="entry name" value="IQ"/>
    <property type="match status" value="2"/>
</dbReference>
<dbReference type="AlphaFoldDB" id="A0AAW0HWN3"/>
<dbReference type="Proteomes" id="UP001488838">
    <property type="component" value="Unassembled WGS sequence"/>
</dbReference>
<dbReference type="EMBL" id="JBBHLL010000300">
    <property type="protein sequence ID" value="KAK7806520.1"/>
    <property type="molecule type" value="Genomic_DNA"/>
</dbReference>
<evidence type="ECO:0000256" key="11">
    <source>
        <dbReference type="SAM" id="Coils"/>
    </source>
</evidence>
<feature type="compositionally biased region" description="Basic and acidic residues" evidence="12">
    <location>
        <begin position="562"/>
        <end position="571"/>
    </location>
</feature>
<evidence type="ECO:0000313" key="14">
    <source>
        <dbReference type="Proteomes" id="UP001488838"/>
    </source>
</evidence>
<feature type="compositionally biased region" description="Basic and acidic residues" evidence="12">
    <location>
        <begin position="470"/>
        <end position="490"/>
    </location>
</feature>